<dbReference type="EMBL" id="CP021112">
    <property type="protein sequence ID" value="ARQ02406.1"/>
    <property type="molecule type" value="Genomic_DNA"/>
</dbReference>
<evidence type="ECO:0000256" key="3">
    <source>
        <dbReference type="ARBA" id="ARBA00023239"/>
    </source>
</evidence>
<dbReference type="PANTHER" id="PTHR30502:SF0">
    <property type="entry name" value="PHOSPHOENOLPYRUVATE CARBOXYLASE FAMILY PROTEIN"/>
    <property type="match status" value="1"/>
</dbReference>
<dbReference type="GO" id="GO:0046872">
    <property type="term" value="F:metal ion binding"/>
    <property type="evidence" value="ECO:0007669"/>
    <property type="project" value="UniProtKB-KW"/>
</dbReference>
<evidence type="ECO:0000259" key="4">
    <source>
        <dbReference type="Pfam" id="PF03328"/>
    </source>
</evidence>
<accession>A0A1W6ZYJ2</accession>
<dbReference type="KEGG" id="psin:CAK95_27335"/>
<dbReference type="Pfam" id="PF04199">
    <property type="entry name" value="Cyclase"/>
    <property type="match status" value="1"/>
</dbReference>
<dbReference type="Gene3D" id="3.50.30.50">
    <property type="entry name" value="Putative cyclase"/>
    <property type="match status" value="1"/>
</dbReference>
<gene>
    <name evidence="5" type="ORF">CAK95_27335</name>
</gene>
<dbReference type="GO" id="GO:0016832">
    <property type="term" value="F:aldehyde-lyase activity"/>
    <property type="evidence" value="ECO:0007669"/>
    <property type="project" value="TreeGrafter"/>
</dbReference>
<dbReference type="Gene3D" id="3.20.20.60">
    <property type="entry name" value="Phosphoenolpyruvate-binding domains"/>
    <property type="match status" value="1"/>
</dbReference>
<dbReference type="GO" id="GO:0019441">
    <property type="term" value="P:L-tryptophan catabolic process to kynurenine"/>
    <property type="evidence" value="ECO:0007669"/>
    <property type="project" value="InterPro"/>
</dbReference>
<dbReference type="InterPro" id="IPR015813">
    <property type="entry name" value="Pyrv/PenolPyrv_kinase-like_dom"/>
</dbReference>
<dbReference type="InterPro" id="IPR037175">
    <property type="entry name" value="KFase_sf"/>
</dbReference>
<dbReference type="Pfam" id="PF03328">
    <property type="entry name" value="HpcH_HpaI"/>
    <property type="match status" value="1"/>
</dbReference>
<dbReference type="GO" id="GO:0005737">
    <property type="term" value="C:cytoplasm"/>
    <property type="evidence" value="ECO:0007669"/>
    <property type="project" value="TreeGrafter"/>
</dbReference>
<keyword evidence="2" id="KW-0479">Metal-binding</keyword>
<organism evidence="5 6">
    <name type="scientific">Pseudorhodoplanes sinuspersici</name>
    <dbReference type="NCBI Taxonomy" id="1235591"/>
    <lineage>
        <taxon>Bacteria</taxon>
        <taxon>Pseudomonadati</taxon>
        <taxon>Pseudomonadota</taxon>
        <taxon>Alphaproteobacteria</taxon>
        <taxon>Hyphomicrobiales</taxon>
        <taxon>Pseudorhodoplanes</taxon>
    </lineage>
</organism>
<keyword evidence="3" id="KW-0456">Lyase</keyword>
<dbReference type="SUPFAM" id="SSF51621">
    <property type="entry name" value="Phosphoenolpyruvate/pyruvate domain"/>
    <property type="match status" value="1"/>
</dbReference>
<dbReference type="InterPro" id="IPR050251">
    <property type="entry name" value="HpcH-HpaI_aldolase"/>
</dbReference>
<dbReference type="InterPro" id="IPR007325">
    <property type="entry name" value="KFase/CYL"/>
</dbReference>
<evidence type="ECO:0000313" key="5">
    <source>
        <dbReference type="EMBL" id="ARQ02406.1"/>
    </source>
</evidence>
<dbReference type="InterPro" id="IPR005000">
    <property type="entry name" value="Aldolase/citrate-lyase_domain"/>
</dbReference>
<dbReference type="GO" id="GO:0004061">
    <property type="term" value="F:arylformamidase activity"/>
    <property type="evidence" value="ECO:0007669"/>
    <property type="project" value="InterPro"/>
</dbReference>
<keyword evidence="6" id="KW-1185">Reference proteome</keyword>
<dbReference type="AlphaFoldDB" id="A0A1W6ZYJ2"/>
<dbReference type="OrthoDB" id="9802624at2"/>
<dbReference type="InterPro" id="IPR040442">
    <property type="entry name" value="Pyrv_kinase-like_dom_sf"/>
</dbReference>
<dbReference type="SUPFAM" id="SSF102198">
    <property type="entry name" value="Putative cyclase"/>
    <property type="match status" value="1"/>
</dbReference>
<dbReference type="STRING" id="1235591.CAK95_27335"/>
<evidence type="ECO:0000313" key="6">
    <source>
        <dbReference type="Proteomes" id="UP000194137"/>
    </source>
</evidence>
<comment type="similarity">
    <text evidence="1">Belongs to the HpcH/HpaI aldolase family.</text>
</comment>
<proteinExistence type="inferred from homology"/>
<name>A0A1W6ZYJ2_9HYPH</name>
<sequence>MSGVTLPLRHRIGQSEPLGLFWMSLGSPAVIELAAQAAPDAIVIDAQHGLWDRLSIEHAIGIASKTAPVLVRVAENSANAIGQALDAGAEGVIVPLIETDEEAAAAVAAARFPPEGVRSGGGVRPLGRDFGAYYMNAMQHTIVGVMIETLRGVRHAAAIANTPGVDFVLIGTGDLAVSLNGFPRADARHGDACNTIMQACKTVGIPCGIFTGNTDAAIARRDDGYPIVVAANDIEVVAGGFAKAMKQFSSVSDAKPAGIAHAASASAGYLSNELASLANEIGSQSNEGDDDVSDLLLKFASHIADGKIRVVDMTQTLKPSTPVIQLPPPLAQSNPFRTSEISRYDERGPAWYWNNISCGEHTGTHFDAPAHWVTGQHYPDGYTDTVSVQRFVAPAVVIDCSKEAAADEKFLLEPSHIEAWEGKHGRIPDGAWVLMRTDWSKREDPARFLNMKEDGPHVPGPSAAAVTFLVQQRNVNGWGVEAVGTDAGLAFAFEPAFPAHHLMHGANKFGLASLCNLDQLPPTGAVLVTAPLKIEKGSGSPLRVLALVPA</sequence>
<dbReference type="RefSeq" id="WP_086090837.1">
    <property type="nucleotide sequence ID" value="NZ_CP021112.1"/>
</dbReference>
<evidence type="ECO:0000256" key="2">
    <source>
        <dbReference type="ARBA" id="ARBA00022723"/>
    </source>
</evidence>
<dbReference type="Proteomes" id="UP000194137">
    <property type="component" value="Chromosome"/>
</dbReference>
<reference evidence="5 6" key="1">
    <citation type="submission" date="2017-05" db="EMBL/GenBank/DDBJ databases">
        <title>Full genome sequence of Pseudorhodoplanes sinuspersici.</title>
        <authorList>
            <person name="Dastgheib S.M.M."/>
            <person name="Shavandi M."/>
            <person name="Tirandaz H."/>
        </authorList>
    </citation>
    <scope>NUCLEOTIDE SEQUENCE [LARGE SCALE GENOMIC DNA]</scope>
    <source>
        <strain evidence="5 6">RIPI110</strain>
    </source>
</reference>
<evidence type="ECO:0000256" key="1">
    <source>
        <dbReference type="ARBA" id="ARBA00005568"/>
    </source>
</evidence>
<protein>
    <recommendedName>
        <fullName evidence="4">HpcH/HpaI aldolase/citrate lyase domain-containing protein</fullName>
    </recommendedName>
</protein>
<dbReference type="PANTHER" id="PTHR30502">
    <property type="entry name" value="2-KETO-3-DEOXY-L-RHAMNONATE ALDOLASE"/>
    <property type="match status" value="1"/>
</dbReference>
<feature type="domain" description="HpcH/HpaI aldolase/citrate lyase" evidence="4">
    <location>
        <begin position="20"/>
        <end position="233"/>
    </location>
</feature>